<gene>
    <name evidence="2" type="ORF">C3K47_16660</name>
</gene>
<proteinExistence type="predicted"/>
<sequence length="162" mass="18658">MKKLIFLLAMLLLFVQSASSHKFYTSMTQMQYNKSSKSVEIIMNVFWDDVEVALSKLQKKTIKVEDANFDSYLKSYLQQSFLLRNNSKQLKPFNFVGKEVKGETMSVYLEIPMPEGLNNVELTHSVLIGYFDAQTNIVNVISGNKHKTLLFKEGTTKQKISW</sequence>
<feature type="chain" id="PRO_5015776474" description="DUF3887 domain-containing protein" evidence="1">
    <location>
        <begin position="23"/>
        <end position="162"/>
    </location>
</feature>
<dbReference type="EMBL" id="PQVF01000013">
    <property type="protein sequence ID" value="POY35208.1"/>
    <property type="molecule type" value="Genomic_DNA"/>
</dbReference>
<evidence type="ECO:0000256" key="1">
    <source>
        <dbReference type="SAM" id="SignalP"/>
    </source>
</evidence>
<evidence type="ECO:0000313" key="2">
    <source>
        <dbReference type="EMBL" id="POY35208.1"/>
    </source>
</evidence>
<protein>
    <recommendedName>
        <fullName evidence="4">DUF3887 domain-containing protein</fullName>
    </recommendedName>
</protein>
<keyword evidence="1" id="KW-0732">Signal</keyword>
<comment type="caution">
    <text evidence="2">The sequence shown here is derived from an EMBL/GenBank/DDBJ whole genome shotgun (WGS) entry which is preliminary data.</text>
</comment>
<reference evidence="2 3" key="1">
    <citation type="submission" date="2018-01" db="EMBL/GenBank/DDBJ databases">
        <authorList>
            <person name="Gaut B.S."/>
            <person name="Morton B.R."/>
            <person name="Clegg M.T."/>
            <person name="Duvall M.R."/>
        </authorList>
    </citation>
    <scope>NUCLEOTIDE SEQUENCE [LARGE SCALE GENOMIC DNA]</scope>
    <source>
        <strain evidence="2 3">HR-AV</strain>
    </source>
</reference>
<dbReference type="Pfam" id="PF20420">
    <property type="entry name" value="DUF6702"/>
    <property type="match status" value="1"/>
</dbReference>
<dbReference type="OrthoDB" id="5735516at2"/>
<dbReference type="AlphaFoldDB" id="A0A2S4ZXX6"/>
<dbReference type="Proteomes" id="UP000236893">
    <property type="component" value="Unassembled WGS sequence"/>
</dbReference>
<evidence type="ECO:0000313" key="3">
    <source>
        <dbReference type="Proteomes" id="UP000236893"/>
    </source>
</evidence>
<dbReference type="RefSeq" id="WP_103790296.1">
    <property type="nucleotide sequence ID" value="NZ_PQVF01000013.1"/>
</dbReference>
<name>A0A2S4ZXX6_9SPHI</name>
<dbReference type="InterPro" id="IPR046525">
    <property type="entry name" value="DUF6702"/>
</dbReference>
<organism evidence="2 3">
    <name type="scientific">Solitalea longa</name>
    <dbReference type="NCBI Taxonomy" id="2079460"/>
    <lineage>
        <taxon>Bacteria</taxon>
        <taxon>Pseudomonadati</taxon>
        <taxon>Bacteroidota</taxon>
        <taxon>Sphingobacteriia</taxon>
        <taxon>Sphingobacteriales</taxon>
        <taxon>Sphingobacteriaceae</taxon>
        <taxon>Solitalea</taxon>
    </lineage>
</organism>
<feature type="signal peptide" evidence="1">
    <location>
        <begin position="1"/>
        <end position="22"/>
    </location>
</feature>
<accession>A0A2S4ZXX6</accession>
<evidence type="ECO:0008006" key="4">
    <source>
        <dbReference type="Google" id="ProtNLM"/>
    </source>
</evidence>
<keyword evidence="3" id="KW-1185">Reference proteome</keyword>